<keyword evidence="4" id="KW-1185">Reference proteome</keyword>
<dbReference type="Pfam" id="PF13384">
    <property type="entry name" value="HTH_23"/>
    <property type="match status" value="1"/>
</dbReference>
<organism evidence="3 4">
    <name type="scientific">Trachymyrmex cornetzi</name>
    <dbReference type="NCBI Taxonomy" id="471704"/>
    <lineage>
        <taxon>Eukaryota</taxon>
        <taxon>Metazoa</taxon>
        <taxon>Ecdysozoa</taxon>
        <taxon>Arthropoda</taxon>
        <taxon>Hexapoda</taxon>
        <taxon>Insecta</taxon>
        <taxon>Pterygota</taxon>
        <taxon>Neoptera</taxon>
        <taxon>Endopterygota</taxon>
        <taxon>Hymenoptera</taxon>
        <taxon>Apocrita</taxon>
        <taxon>Aculeata</taxon>
        <taxon>Formicoidea</taxon>
        <taxon>Formicidae</taxon>
        <taxon>Myrmicinae</taxon>
        <taxon>Trachymyrmex</taxon>
    </lineage>
</organism>
<feature type="region of interest" description="Disordered" evidence="2">
    <location>
        <begin position="219"/>
        <end position="267"/>
    </location>
</feature>
<evidence type="ECO:0000256" key="2">
    <source>
        <dbReference type="SAM" id="MobiDB-lite"/>
    </source>
</evidence>
<dbReference type="AlphaFoldDB" id="A0A151IYL8"/>
<dbReference type="STRING" id="471704.A0A151IYL8"/>
<accession>A0A151IYL8</accession>
<evidence type="ECO:0008006" key="5">
    <source>
        <dbReference type="Google" id="ProtNLM"/>
    </source>
</evidence>
<gene>
    <name evidence="3" type="ORF">ALC57_14157</name>
</gene>
<dbReference type="InterPro" id="IPR009057">
    <property type="entry name" value="Homeodomain-like_sf"/>
</dbReference>
<dbReference type="Proteomes" id="UP000078492">
    <property type="component" value="Unassembled WGS sequence"/>
</dbReference>
<proteinExistence type="predicted"/>
<feature type="compositionally biased region" description="Acidic residues" evidence="2">
    <location>
        <begin position="229"/>
        <end position="238"/>
    </location>
</feature>
<evidence type="ECO:0000256" key="1">
    <source>
        <dbReference type="ARBA" id="ARBA00004123"/>
    </source>
</evidence>
<dbReference type="GO" id="GO:0005634">
    <property type="term" value="C:nucleus"/>
    <property type="evidence" value="ECO:0007669"/>
    <property type="project" value="UniProtKB-SubCell"/>
</dbReference>
<dbReference type="EMBL" id="KQ980746">
    <property type="protein sequence ID" value="KYN13644.1"/>
    <property type="molecule type" value="Genomic_DNA"/>
</dbReference>
<evidence type="ECO:0000313" key="3">
    <source>
        <dbReference type="EMBL" id="KYN13644.1"/>
    </source>
</evidence>
<evidence type="ECO:0000313" key="4">
    <source>
        <dbReference type="Proteomes" id="UP000078492"/>
    </source>
</evidence>
<sequence length="267" mass="30744">MPRLTEIQSAQIVALLEAGVSQSAVTIRMGINRSTVSRVFSRYQETDSYRRGPGQGRPMVTTNWEDRNIVNEALRVPTRVAQQIGNEALPDRSSSLDKLASFLNNDKLRVLRYVIHYRNLQQCTRYGLRIVKIHRVLQFAQSPWLRDYIELNTKFRTLAKNNFEKNLYKLMNNAVFGKTMEGNKIVANAVEKLTKSCDKCASLRTESRSHSRLGNYKGQNEDWYGLENKEEEEQENSSDSETRRYSARSTSAFSDHWSAGRQESPRP</sequence>
<name>A0A151IYL8_9HYME</name>
<comment type="subcellular location">
    <subcellularLocation>
        <location evidence="1">Nucleus</location>
    </subcellularLocation>
</comment>
<dbReference type="InterPro" id="IPR043502">
    <property type="entry name" value="DNA/RNA_pol_sf"/>
</dbReference>
<protein>
    <recommendedName>
        <fullName evidence="5">Transposase IS30-like HTH domain-containing protein</fullName>
    </recommendedName>
</protein>
<reference evidence="3 4" key="1">
    <citation type="submission" date="2015-09" db="EMBL/GenBank/DDBJ databases">
        <title>Trachymyrmex cornetzi WGS genome.</title>
        <authorList>
            <person name="Nygaard S."/>
            <person name="Hu H."/>
            <person name="Boomsma J."/>
            <person name="Zhang G."/>
        </authorList>
    </citation>
    <scope>NUCLEOTIDE SEQUENCE [LARGE SCALE GENOMIC DNA]</scope>
    <source>
        <strain evidence="3">Tcor2-1</strain>
        <tissue evidence="3">Whole body</tissue>
    </source>
</reference>
<dbReference type="GO" id="GO:0071897">
    <property type="term" value="P:DNA biosynthetic process"/>
    <property type="evidence" value="ECO:0007669"/>
    <property type="project" value="UniProtKB-ARBA"/>
</dbReference>
<dbReference type="SUPFAM" id="SSF56672">
    <property type="entry name" value="DNA/RNA polymerases"/>
    <property type="match status" value="1"/>
</dbReference>
<dbReference type="SUPFAM" id="SSF46689">
    <property type="entry name" value="Homeodomain-like"/>
    <property type="match status" value="1"/>
</dbReference>
<dbReference type="Gene3D" id="1.10.10.60">
    <property type="entry name" value="Homeodomain-like"/>
    <property type="match status" value="1"/>
</dbReference>